<comment type="caution">
    <text evidence="10">The sequence shown here is derived from an EMBL/GenBank/DDBJ whole genome shotgun (WGS) entry which is preliminary data.</text>
</comment>
<dbReference type="InterPro" id="IPR029044">
    <property type="entry name" value="Nucleotide-diphossugar_trans"/>
</dbReference>
<dbReference type="Gene3D" id="3.90.550.10">
    <property type="entry name" value="Spore Coat Polysaccharide Biosynthesis Protein SpsA, Chain A"/>
    <property type="match status" value="1"/>
</dbReference>
<feature type="binding site" evidence="8">
    <location>
        <position position="116"/>
    </location>
    <ligand>
        <name>GTP</name>
        <dbReference type="ChEBI" id="CHEBI:37565"/>
    </ligand>
</feature>
<keyword evidence="3 8" id="KW-0479">Metal-binding</keyword>
<name>D4F011_EDWTA</name>
<evidence type="ECO:0000256" key="3">
    <source>
        <dbReference type="ARBA" id="ARBA00022723"/>
    </source>
</evidence>
<dbReference type="GO" id="GO:1902758">
    <property type="term" value="P:bis(molybdopterin guanine dinucleotide)molybdenum biosynthetic process"/>
    <property type="evidence" value="ECO:0007669"/>
    <property type="project" value="TreeGrafter"/>
</dbReference>
<dbReference type="CDD" id="cd02503">
    <property type="entry name" value="MobA"/>
    <property type="match status" value="1"/>
</dbReference>
<dbReference type="GO" id="GO:0005525">
    <property type="term" value="F:GTP binding"/>
    <property type="evidence" value="ECO:0007669"/>
    <property type="project" value="UniProtKB-UniRule"/>
</dbReference>
<dbReference type="InterPro" id="IPR025877">
    <property type="entry name" value="MobA-like_NTP_Trfase"/>
</dbReference>
<evidence type="ECO:0000259" key="9">
    <source>
        <dbReference type="Pfam" id="PF12804"/>
    </source>
</evidence>
<feature type="binding site" evidence="8">
    <location>
        <begin position="27"/>
        <end position="29"/>
    </location>
    <ligand>
        <name>GTP</name>
        <dbReference type="ChEBI" id="CHEBI:37565"/>
    </ligand>
</feature>
<evidence type="ECO:0000256" key="7">
    <source>
        <dbReference type="ARBA" id="ARBA00023150"/>
    </source>
</evidence>
<evidence type="ECO:0000313" key="11">
    <source>
        <dbReference type="Proteomes" id="UP000003692"/>
    </source>
</evidence>
<dbReference type="NCBIfam" id="TIGR02665">
    <property type="entry name" value="molyb_mobA"/>
    <property type="match status" value="1"/>
</dbReference>
<comment type="domain">
    <text evidence="8">The N-terminal domain determines nucleotide recognition and specific binding, while the C-terminal domain determines the specific binding to the target protein.</text>
</comment>
<feature type="binding site" evidence="8">
    <location>
        <position position="40"/>
    </location>
    <ligand>
        <name>GTP</name>
        <dbReference type="ChEBI" id="CHEBI:37565"/>
    </ligand>
</feature>
<reference evidence="10 11" key="1">
    <citation type="submission" date="2010-02" db="EMBL/GenBank/DDBJ databases">
        <authorList>
            <person name="Weinstock G."/>
            <person name="Sodergren E."/>
            <person name="Clifton S."/>
            <person name="Fulton L."/>
            <person name="Fulton B."/>
            <person name="Courtney L."/>
            <person name="Fronick C."/>
            <person name="Harrison M."/>
            <person name="Strong C."/>
            <person name="Farmer C."/>
            <person name="Delahaunty K."/>
            <person name="Markovic C."/>
            <person name="Hall O."/>
            <person name="Minx P."/>
            <person name="Tomlinson C."/>
            <person name="Mitreva M."/>
            <person name="Nelson J."/>
            <person name="Hou S."/>
            <person name="Wollam A."/>
            <person name="Pepin K.H."/>
            <person name="Johnson M."/>
            <person name="Bhonagiri V."/>
            <person name="Zhang X."/>
            <person name="Suruliraj S."/>
            <person name="Warren W."/>
            <person name="Chinwalla A."/>
            <person name="Mardis E.R."/>
            <person name="Wilson R.K."/>
        </authorList>
    </citation>
    <scope>NUCLEOTIDE SEQUENCE [LARGE SCALE GENOMIC DNA]</scope>
    <source>
        <strain evidence="10 11">ATCC 23685</strain>
    </source>
</reference>
<accession>D4F011</accession>
<feature type="binding site" evidence="8">
    <location>
        <position position="86"/>
    </location>
    <ligand>
        <name>GTP</name>
        <dbReference type="ChEBI" id="CHEBI:37565"/>
    </ligand>
</feature>
<sequence length="212" mass="23463">MDDPNQVIANHNPRSTLIMQDIEGVILAGGRATRMQGKDKGLVTLHGLPLYQWVLQRLAPQVCRVVISANRNQGVYQQSGCKVIGDSLPDFPGPLAGVAAGLAQCQSEWLITVPCDSPFIPHDLVDILWQGKGDAHVAYIDDGEHSHPTLALWHRDILPALEQFLQQGDRKLMLFMAQVHAQAVHDPRCANFININSLQECQQAQQQEPRLS</sequence>
<dbReference type="GO" id="GO:0005737">
    <property type="term" value="C:cytoplasm"/>
    <property type="evidence" value="ECO:0007669"/>
    <property type="project" value="UniProtKB-SubCell"/>
</dbReference>
<comment type="cofactor">
    <cofactor evidence="8">
        <name>Mg(2+)</name>
        <dbReference type="ChEBI" id="CHEBI:18420"/>
    </cofactor>
</comment>
<comment type="subunit">
    <text evidence="8">Monomer.</text>
</comment>
<keyword evidence="4 8" id="KW-0547">Nucleotide-binding</keyword>
<comment type="function">
    <text evidence="8">Transfers a GMP moiety from GTP to Mo-molybdopterin (Mo-MPT) cofactor (Moco or molybdenum cofactor) to form Mo-molybdopterin guanine dinucleotide (Mo-MGD) cofactor.</text>
</comment>
<feature type="domain" description="MobA-like NTP transferase" evidence="9">
    <location>
        <begin position="24"/>
        <end position="173"/>
    </location>
</feature>
<dbReference type="SUPFAM" id="SSF53448">
    <property type="entry name" value="Nucleotide-diphospho-sugar transferases"/>
    <property type="match status" value="1"/>
</dbReference>
<evidence type="ECO:0000256" key="6">
    <source>
        <dbReference type="ARBA" id="ARBA00023134"/>
    </source>
</evidence>
<dbReference type="HOGENOM" id="CLU_055597_5_1_6"/>
<comment type="subcellular location">
    <subcellularLocation>
        <location evidence="8">Cytoplasm</location>
    </subcellularLocation>
</comment>
<comment type="catalytic activity">
    <reaction evidence="8">
        <text>Mo-molybdopterin + GTP + H(+) = Mo-molybdopterin guanine dinucleotide + diphosphate</text>
        <dbReference type="Rhea" id="RHEA:34243"/>
        <dbReference type="ChEBI" id="CHEBI:15378"/>
        <dbReference type="ChEBI" id="CHEBI:33019"/>
        <dbReference type="ChEBI" id="CHEBI:37565"/>
        <dbReference type="ChEBI" id="CHEBI:71302"/>
        <dbReference type="ChEBI" id="CHEBI:71310"/>
        <dbReference type="EC" id="2.7.7.77"/>
    </reaction>
</comment>
<feature type="binding site" evidence="8">
    <location>
        <position position="116"/>
    </location>
    <ligand>
        <name>Mg(2+)</name>
        <dbReference type="ChEBI" id="CHEBI:18420"/>
    </ligand>
</feature>
<keyword evidence="6 8" id="KW-0342">GTP-binding</keyword>
<dbReference type="PANTHER" id="PTHR19136:SF81">
    <property type="entry name" value="MOLYBDENUM COFACTOR GUANYLYLTRANSFERASE"/>
    <property type="match status" value="1"/>
</dbReference>
<keyword evidence="5 8" id="KW-0460">Magnesium</keyword>
<evidence type="ECO:0000256" key="5">
    <source>
        <dbReference type="ARBA" id="ARBA00022842"/>
    </source>
</evidence>
<comment type="caution">
    <text evidence="8">Lacks conserved residue(s) required for the propagation of feature annotation.</text>
</comment>
<dbReference type="InterPro" id="IPR013482">
    <property type="entry name" value="Molybde_CF_guanTrfase"/>
</dbReference>
<dbReference type="Pfam" id="PF12804">
    <property type="entry name" value="NTP_transf_3"/>
    <property type="match status" value="1"/>
</dbReference>
<keyword evidence="7 8" id="KW-0501">Molybdenum cofactor biosynthesis</keyword>
<evidence type="ECO:0000313" key="10">
    <source>
        <dbReference type="EMBL" id="EFE24886.1"/>
    </source>
</evidence>
<keyword evidence="1 8" id="KW-0963">Cytoplasm</keyword>
<gene>
    <name evidence="8 10" type="primary">mobA</name>
    <name evidence="10" type="ORF">EDWATA_00032</name>
</gene>
<protein>
    <recommendedName>
        <fullName evidence="8">Molybdenum cofactor guanylyltransferase</fullName>
        <shortName evidence="8">MoCo guanylyltransferase</shortName>
        <ecNumber evidence="8">2.7.7.77</ecNumber>
    </recommendedName>
    <alternativeName>
        <fullName evidence="8">GTP:molybdopterin guanylyltransferase</fullName>
    </alternativeName>
    <alternativeName>
        <fullName evidence="8">Mo-MPT guanylyltransferase</fullName>
    </alternativeName>
    <alternativeName>
        <fullName evidence="8">Molybdopterin guanylyltransferase</fullName>
    </alternativeName>
    <alternativeName>
        <fullName evidence="8">Molybdopterin-guanine dinucleotide synthase</fullName>
        <shortName evidence="8">MGD synthase</shortName>
    </alternativeName>
</protein>
<dbReference type="Proteomes" id="UP000003692">
    <property type="component" value="Unassembled WGS sequence"/>
</dbReference>
<keyword evidence="2 8" id="KW-0808">Transferase</keyword>
<proteinExistence type="inferred from homology"/>
<comment type="similarity">
    <text evidence="8">Belongs to the MobA family.</text>
</comment>
<organism evidence="10 11">
    <name type="scientific">Edwardsiella tarda ATCC 23685</name>
    <dbReference type="NCBI Taxonomy" id="500638"/>
    <lineage>
        <taxon>Bacteria</taxon>
        <taxon>Pseudomonadati</taxon>
        <taxon>Pseudomonadota</taxon>
        <taxon>Gammaproteobacteria</taxon>
        <taxon>Enterobacterales</taxon>
        <taxon>Hafniaceae</taxon>
        <taxon>Edwardsiella</taxon>
    </lineage>
</organism>
<dbReference type="GO" id="GO:0046872">
    <property type="term" value="F:metal ion binding"/>
    <property type="evidence" value="ECO:0007669"/>
    <property type="project" value="UniProtKB-KW"/>
</dbReference>
<evidence type="ECO:0000256" key="8">
    <source>
        <dbReference type="HAMAP-Rule" id="MF_00316"/>
    </source>
</evidence>
<evidence type="ECO:0000256" key="4">
    <source>
        <dbReference type="ARBA" id="ARBA00022741"/>
    </source>
</evidence>
<dbReference type="GO" id="GO:0061603">
    <property type="term" value="F:molybdenum cofactor guanylyltransferase activity"/>
    <property type="evidence" value="ECO:0007669"/>
    <property type="project" value="UniProtKB-EC"/>
</dbReference>
<dbReference type="EMBL" id="ADGK01000004">
    <property type="protein sequence ID" value="EFE24886.1"/>
    <property type="molecule type" value="Genomic_DNA"/>
</dbReference>
<dbReference type="AlphaFoldDB" id="D4F011"/>
<dbReference type="PANTHER" id="PTHR19136">
    <property type="entry name" value="MOLYBDENUM COFACTOR GUANYLYLTRANSFERASE"/>
    <property type="match status" value="1"/>
</dbReference>
<dbReference type="HAMAP" id="MF_00316">
    <property type="entry name" value="MobA"/>
    <property type="match status" value="1"/>
</dbReference>
<evidence type="ECO:0000256" key="1">
    <source>
        <dbReference type="ARBA" id="ARBA00022490"/>
    </source>
</evidence>
<evidence type="ECO:0000256" key="2">
    <source>
        <dbReference type="ARBA" id="ARBA00022679"/>
    </source>
</evidence>
<dbReference type="EC" id="2.7.7.77" evidence="8"/>